<dbReference type="SUPFAM" id="SSF52266">
    <property type="entry name" value="SGNH hydrolase"/>
    <property type="match status" value="1"/>
</dbReference>
<reference evidence="2" key="1">
    <citation type="submission" date="2022-08" db="EMBL/GenBank/DDBJ databases">
        <authorList>
            <person name="Zhang D."/>
        </authorList>
    </citation>
    <scope>NUCLEOTIDE SEQUENCE</scope>
    <source>
        <strain evidence="2">XJ19-11</strain>
    </source>
</reference>
<dbReference type="Pfam" id="PF08885">
    <property type="entry name" value="GSCFA"/>
    <property type="match status" value="1"/>
</dbReference>
<dbReference type="GO" id="GO:0016788">
    <property type="term" value="F:hydrolase activity, acting on ester bonds"/>
    <property type="evidence" value="ECO:0007669"/>
    <property type="project" value="UniProtKB-ARBA"/>
</dbReference>
<dbReference type="Proteomes" id="UP001142175">
    <property type="component" value="Unassembled WGS sequence"/>
</dbReference>
<accession>A0A9X2PCK7</accession>
<dbReference type="InterPro" id="IPR014982">
    <property type="entry name" value="GSCFA"/>
</dbReference>
<comment type="caution">
    <text evidence="2">The sequence shown here is derived from an EMBL/GenBank/DDBJ whole genome shotgun (WGS) entry which is preliminary data.</text>
</comment>
<dbReference type="EMBL" id="JANSUY010000023">
    <property type="protein sequence ID" value="MCR9017069.1"/>
    <property type="molecule type" value="Genomic_DNA"/>
</dbReference>
<evidence type="ECO:0000259" key="1">
    <source>
        <dbReference type="Pfam" id="PF08885"/>
    </source>
</evidence>
<dbReference type="Gene3D" id="3.40.50.1110">
    <property type="entry name" value="SGNH hydrolase"/>
    <property type="match status" value="1"/>
</dbReference>
<organism evidence="2 3">
    <name type="scientific">Aquiflexum gelatinilyticum</name>
    <dbReference type="NCBI Taxonomy" id="2961943"/>
    <lineage>
        <taxon>Bacteria</taxon>
        <taxon>Pseudomonadati</taxon>
        <taxon>Bacteroidota</taxon>
        <taxon>Cytophagia</taxon>
        <taxon>Cytophagales</taxon>
        <taxon>Cyclobacteriaceae</taxon>
        <taxon>Aquiflexum</taxon>
    </lineage>
</organism>
<evidence type="ECO:0000313" key="3">
    <source>
        <dbReference type="Proteomes" id="UP001142175"/>
    </source>
</evidence>
<feature type="domain" description="GSCFA" evidence="1">
    <location>
        <begin position="22"/>
        <end position="257"/>
    </location>
</feature>
<keyword evidence="3" id="KW-1185">Reference proteome</keyword>
<gene>
    <name evidence="2" type="ORF">NU887_18690</name>
</gene>
<evidence type="ECO:0000313" key="2">
    <source>
        <dbReference type="EMBL" id="MCR9017069.1"/>
    </source>
</evidence>
<dbReference type="RefSeq" id="WP_258424913.1">
    <property type="nucleotide sequence ID" value="NZ_JANSUY010000023.1"/>
</dbReference>
<name>A0A9X2PCK7_9BACT</name>
<sequence length="328" mass="38360">MLWTTSFDIPEGESKINHHKPIFSIGSCFSTMIGEKLAERKFPILNNPFGTLFNPISIAQVMEDAALEMPINTDMILVRDGLYLHFGMHSDVVAYSQDSLERLIHKKQQHTKQVLENASHILITFGTAWIYEYGNDGQIVANCHKQPADLFEKRLLHPDEIQKSFSGFFNILRQINPDVQVLLTVSPVRHIKDGIPEDRLSKSILRLAAHDLTETYDFVQYFPAYEIMMDDLRDYRFYKEDMIHPNAQAEEYIWERFKTAWVDPKTFPLILEFEGIKRDLAHRPFNPDSPAHIKFLDNLQKKLERYSRDFDFSKEMDLLRKQVHSRGK</sequence>
<dbReference type="AlphaFoldDB" id="A0A9X2PCK7"/>
<proteinExistence type="predicted"/>
<protein>
    <submittedName>
        <fullName evidence="2">GSCFA domain-containing protein</fullName>
    </submittedName>
</protein>
<dbReference type="InterPro" id="IPR036514">
    <property type="entry name" value="SGNH_hydro_sf"/>
</dbReference>